<name>A0ABT5VQC4_9BACT</name>
<evidence type="ECO:0000256" key="5">
    <source>
        <dbReference type="ARBA" id="ARBA00022840"/>
    </source>
</evidence>
<dbReference type="CDD" id="cd18808">
    <property type="entry name" value="SF1_C_Upf1"/>
    <property type="match status" value="1"/>
</dbReference>
<evidence type="ECO:0000256" key="1">
    <source>
        <dbReference type="ARBA" id="ARBA00007913"/>
    </source>
</evidence>
<keyword evidence="4 8" id="KW-0347">Helicase</keyword>
<reference evidence="8 9" key="1">
    <citation type="submission" date="2022-01" db="EMBL/GenBank/DDBJ databases">
        <title>Labilibaculum sp. nov, a marine bacterium isolated from Antarctica.</title>
        <authorList>
            <person name="Dai W."/>
        </authorList>
    </citation>
    <scope>NUCLEOTIDE SEQUENCE [LARGE SCALE GENOMIC DNA]</scope>
    <source>
        <strain evidence="8 9">DW002</strain>
    </source>
</reference>
<dbReference type="Proteomes" id="UP001528920">
    <property type="component" value="Unassembled WGS sequence"/>
</dbReference>
<gene>
    <name evidence="8" type="ORF">L3049_03100</name>
</gene>
<comment type="similarity">
    <text evidence="1">Belongs to the DNA2/NAM7 helicase family.</text>
</comment>
<dbReference type="InterPro" id="IPR003593">
    <property type="entry name" value="AAA+_ATPase"/>
</dbReference>
<evidence type="ECO:0000259" key="7">
    <source>
        <dbReference type="SMART" id="SM00382"/>
    </source>
</evidence>
<organism evidence="8 9">
    <name type="scientific">Paralabilibaculum antarcticum</name>
    <dbReference type="NCBI Taxonomy" id="2912572"/>
    <lineage>
        <taxon>Bacteria</taxon>
        <taxon>Pseudomonadati</taxon>
        <taxon>Bacteroidota</taxon>
        <taxon>Bacteroidia</taxon>
        <taxon>Marinilabiliales</taxon>
        <taxon>Marinifilaceae</taxon>
        <taxon>Paralabilibaculum</taxon>
    </lineage>
</organism>
<dbReference type="Pfam" id="PF13087">
    <property type="entry name" value="AAA_12"/>
    <property type="match status" value="1"/>
</dbReference>
<dbReference type="InterPro" id="IPR047187">
    <property type="entry name" value="SF1_C_Upf1"/>
</dbReference>
<accession>A0ABT5VQC4</accession>
<dbReference type="PANTHER" id="PTHR43788">
    <property type="entry name" value="DNA2/NAM7 HELICASE FAMILY MEMBER"/>
    <property type="match status" value="1"/>
</dbReference>
<keyword evidence="2" id="KW-0547">Nucleotide-binding</keyword>
<proteinExistence type="inferred from homology"/>
<evidence type="ECO:0000256" key="6">
    <source>
        <dbReference type="SAM" id="Coils"/>
    </source>
</evidence>
<comment type="caution">
    <text evidence="8">The sequence shown here is derived from an EMBL/GenBank/DDBJ whole genome shotgun (WGS) entry which is preliminary data.</text>
</comment>
<dbReference type="InterPro" id="IPR041677">
    <property type="entry name" value="DNA2/NAM7_AAA_11"/>
</dbReference>
<evidence type="ECO:0000313" key="9">
    <source>
        <dbReference type="Proteomes" id="UP001528920"/>
    </source>
</evidence>
<keyword evidence="6" id="KW-0175">Coiled coil</keyword>
<dbReference type="InterPro" id="IPR027417">
    <property type="entry name" value="P-loop_NTPase"/>
</dbReference>
<dbReference type="InterPro" id="IPR041679">
    <property type="entry name" value="DNA2/NAM7-like_C"/>
</dbReference>
<keyword evidence="3" id="KW-0378">Hydrolase</keyword>
<dbReference type="PANTHER" id="PTHR43788:SF8">
    <property type="entry name" value="DNA-BINDING PROTEIN SMUBP-2"/>
    <property type="match status" value="1"/>
</dbReference>
<feature type="coiled-coil region" evidence="6">
    <location>
        <begin position="382"/>
        <end position="409"/>
    </location>
</feature>
<keyword evidence="5" id="KW-0067">ATP-binding</keyword>
<evidence type="ECO:0000256" key="4">
    <source>
        <dbReference type="ARBA" id="ARBA00022806"/>
    </source>
</evidence>
<evidence type="ECO:0000256" key="3">
    <source>
        <dbReference type="ARBA" id="ARBA00022801"/>
    </source>
</evidence>
<protein>
    <submittedName>
        <fullName evidence="8">DNA2/NAM7 family helicase</fullName>
    </submittedName>
</protein>
<dbReference type="EMBL" id="JAKJSC010000001">
    <property type="protein sequence ID" value="MDE5416982.1"/>
    <property type="molecule type" value="Genomic_DNA"/>
</dbReference>
<dbReference type="SUPFAM" id="SSF52540">
    <property type="entry name" value="P-loop containing nucleoside triphosphate hydrolases"/>
    <property type="match status" value="1"/>
</dbReference>
<evidence type="ECO:0000313" key="8">
    <source>
        <dbReference type="EMBL" id="MDE5416982.1"/>
    </source>
</evidence>
<feature type="domain" description="AAA+ ATPase" evidence="7">
    <location>
        <begin position="282"/>
        <end position="602"/>
    </location>
</feature>
<evidence type="ECO:0000256" key="2">
    <source>
        <dbReference type="ARBA" id="ARBA00022741"/>
    </source>
</evidence>
<dbReference type="Pfam" id="PF13086">
    <property type="entry name" value="AAA_11"/>
    <property type="match status" value="1"/>
</dbReference>
<dbReference type="Gene3D" id="3.40.50.300">
    <property type="entry name" value="P-loop containing nucleotide triphosphate hydrolases"/>
    <property type="match status" value="2"/>
</dbReference>
<keyword evidence="9" id="KW-1185">Reference proteome</keyword>
<dbReference type="SMART" id="SM00382">
    <property type="entry name" value="AAA"/>
    <property type="match status" value="1"/>
</dbReference>
<dbReference type="InterPro" id="IPR050534">
    <property type="entry name" value="Coronavir_polyprotein_1ab"/>
</dbReference>
<sequence>MSDTITRLISYFHDCYQADNRELIIYNFLDQKVENKMYFEGKEDLLTDNHPLIPIDSVKASTILKKIELFQKEKELLYGTFFICGSYTDFKGDAKTLCAPLFYYPAEIKQKDEFFYLSINTNERRLNYPIVQMLSKDSNGDLLQDPLFEELPKDYIRFEHIESIVRLFKKYFPNVNIDNIYAYPENASISSVKKTITRLSKEQQDEHVLMPTSMLGIVAKSSNTRGVLNELSEMSSMVDHSFPLQALLTNADQKENSKKYKKGNLPLILSEAQQAILKSSSINPLTLIVGPPGTGKTYTISAIALEHMSRGESVLIASRTDEAVDVIVEKIKDQLGIDKAVVRTGKKRSYSTPLNRFLKSLLIRVRKLSYLLKEFDLPKMTFDELESRIKSLSDEIESRERTIRKLESSFSKEVEHELKWGEHLSNPKSSVFNKIKTRYINIRNKMQVPIWEYSNKLNLNDHNQMKDVQLLMRLQYVSQIIKVMNVNRKNIQRFHEALKMSSDTEKLAKFSEIDFDAVLKAFPIWLTKLSEVKDALPFEKELFDVVIIDEATQCDIASCLPLIQRAKRVVFAGDPNQLRHVSFLSKGIQAIFRGKYNLQKIDNSILNYRDKSILDVVMSSLQSNDQVAMLDEHFRSLSPIIAFSNEQFYDDQLKIMTSRPDETEQGLYFVDNKGTRDKSGTNEKEGNAILTAVRELVVKEKELDAKICSSLGILSPFRAQVDWLAKQLLEQFEMEEIEKHKIRVGTAYSFQGEERDIMHLSMAVDAESHHSAINHINKEDVFNVAITRARNKQFIHHSVSKKELKANTLLRTYLSQSVTIETKPETKESSHDEYLNEVKELLETWKIKTYWEGYSIAGLKIDLLVKHNGKYLGIDLVGYPGEYADIFGIERYRILNRAGVHVFPLPYSDWHFENEKSKKVLKDFLFGVNAVSAN</sequence>
<dbReference type="GO" id="GO:0004386">
    <property type="term" value="F:helicase activity"/>
    <property type="evidence" value="ECO:0007669"/>
    <property type="project" value="UniProtKB-KW"/>
</dbReference>
<dbReference type="RefSeq" id="WP_275108320.1">
    <property type="nucleotide sequence ID" value="NZ_JAKJSC010000001.1"/>
</dbReference>